<evidence type="ECO:0000313" key="3">
    <source>
        <dbReference type="EMBL" id="CAL6030507.1"/>
    </source>
</evidence>
<evidence type="ECO:0000313" key="4">
    <source>
        <dbReference type="Proteomes" id="UP001642409"/>
    </source>
</evidence>
<evidence type="ECO:0008006" key="5">
    <source>
        <dbReference type="Google" id="ProtNLM"/>
    </source>
</evidence>
<accession>A0AA86P3F7</accession>
<keyword evidence="1" id="KW-1133">Transmembrane helix</keyword>
<keyword evidence="1" id="KW-0472">Membrane</keyword>
<feature type="transmembrane region" description="Helical" evidence="1">
    <location>
        <begin position="530"/>
        <end position="553"/>
    </location>
</feature>
<protein>
    <recommendedName>
        <fullName evidence="5">Transmembrane protein</fullName>
    </recommendedName>
</protein>
<name>A0AA86P3F7_9EUKA</name>
<dbReference type="AlphaFoldDB" id="A0AA86P3F7"/>
<dbReference type="Proteomes" id="UP001642409">
    <property type="component" value="Unassembled WGS sequence"/>
</dbReference>
<proteinExistence type="predicted"/>
<organism evidence="2">
    <name type="scientific">Hexamita inflata</name>
    <dbReference type="NCBI Taxonomy" id="28002"/>
    <lineage>
        <taxon>Eukaryota</taxon>
        <taxon>Metamonada</taxon>
        <taxon>Diplomonadida</taxon>
        <taxon>Hexamitidae</taxon>
        <taxon>Hexamitinae</taxon>
        <taxon>Hexamita</taxon>
    </lineage>
</organism>
<reference evidence="3 4" key="2">
    <citation type="submission" date="2024-07" db="EMBL/GenBank/DDBJ databases">
        <authorList>
            <person name="Akdeniz Z."/>
        </authorList>
    </citation>
    <scope>NUCLEOTIDE SEQUENCE [LARGE SCALE GENOMIC DNA]</scope>
</reference>
<dbReference type="EMBL" id="CAXDID020000116">
    <property type="protein sequence ID" value="CAL6030507.1"/>
    <property type="molecule type" value="Genomic_DNA"/>
</dbReference>
<keyword evidence="4" id="KW-1185">Reference proteome</keyword>
<dbReference type="EMBL" id="CATOUU010000471">
    <property type="protein sequence ID" value="CAI9931021.1"/>
    <property type="molecule type" value="Genomic_DNA"/>
</dbReference>
<evidence type="ECO:0000256" key="1">
    <source>
        <dbReference type="SAM" id="Phobius"/>
    </source>
</evidence>
<evidence type="ECO:0000313" key="2">
    <source>
        <dbReference type="EMBL" id="CAI9931021.1"/>
    </source>
</evidence>
<keyword evidence="1" id="KW-0812">Transmembrane</keyword>
<reference evidence="2" key="1">
    <citation type="submission" date="2023-06" db="EMBL/GenBank/DDBJ databases">
        <authorList>
            <person name="Kurt Z."/>
        </authorList>
    </citation>
    <scope>NUCLEOTIDE SEQUENCE</scope>
</reference>
<gene>
    <name evidence="2" type="ORF">HINF_LOCUS18666</name>
    <name evidence="3" type="ORF">HINF_LOCUS33384</name>
</gene>
<comment type="caution">
    <text evidence="2">The sequence shown here is derived from an EMBL/GenBank/DDBJ whole genome shotgun (WGS) entry which is preliminary data.</text>
</comment>
<sequence>MIYLIQTISDVAQQTFKTCFSPKSYVRGNTQTNELTLHMIPFDHIDQINDYNQCKTALDKMNVQAYLHFDTVSFPKPADPKIYFKYLFNKEIEVVFPLSDADYNSILDKPTAVFELRYDISYVIVNSSVQIVEHTKYNGTGCFSTIAMKYNIYGDIVILTNPNNCQVDFAAGVSLSFIYTSGSQNKEIPIYSCTSECVDGEYNSTSLNFQDITIYRVKKTLVLTQKFTDFYTTFVKNRLIKMSFNIKFNTNGVDTTITQFIDNKTAADSWGCVANDPQTPTYFGLTLFTQSNPDGLFVQIRDSLKNALLCDTSPASKVNVDAYMMQGTTVIRQQKMIPMATFNETVGVQFENTAEYQNFRDKIFVTDQTQSLIVVSFVDANGLILYEICTYTPAFMGCVAKQDIQIFNSELCTTFKFETRADCKARYLPPNRINHVSVYFTENEKFNLLGSYNFPQAMNYSVENLKICFGCEKFDPVFTYAAGSSCKDNWALTRKKLKLKLTGASVGLFYINDLENYNSKNVIAEYNTTWVPFIVTTILLAALIFLMVLYLILNQK</sequence>